<keyword evidence="2" id="KW-1185">Reference proteome</keyword>
<organism evidence="1 2">
    <name type="scientific">Meloidogyne enterolobii</name>
    <name type="common">Root-knot nematode worm</name>
    <name type="synonym">Meloidogyne mayaguensis</name>
    <dbReference type="NCBI Taxonomy" id="390850"/>
    <lineage>
        <taxon>Eukaryota</taxon>
        <taxon>Metazoa</taxon>
        <taxon>Ecdysozoa</taxon>
        <taxon>Nematoda</taxon>
        <taxon>Chromadorea</taxon>
        <taxon>Rhabditida</taxon>
        <taxon>Tylenchina</taxon>
        <taxon>Tylenchomorpha</taxon>
        <taxon>Tylenchoidea</taxon>
        <taxon>Meloidogynidae</taxon>
        <taxon>Meloidogyninae</taxon>
        <taxon>Meloidogyne</taxon>
    </lineage>
</organism>
<proteinExistence type="predicted"/>
<reference evidence="1" key="1">
    <citation type="submission" date="2023-11" db="EMBL/GenBank/DDBJ databases">
        <authorList>
            <person name="Poullet M."/>
        </authorList>
    </citation>
    <scope>NUCLEOTIDE SEQUENCE</scope>
    <source>
        <strain evidence="1">E1834</strain>
    </source>
</reference>
<dbReference type="EMBL" id="CAVMJV010000004">
    <property type="protein sequence ID" value="CAK5024594.1"/>
    <property type="molecule type" value="Genomic_DNA"/>
</dbReference>
<name>A0ACB0XZK9_MELEN</name>
<evidence type="ECO:0000313" key="1">
    <source>
        <dbReference type="EMBL" id="CAK5024594.1"/>
    </source>
</evidence>
<accession>A0ACB0XZK9</accession>
<protein>
    <submittedName>
        <fullName evidence="1">Uncharacterized protein</fullName>
    </submittedName>
</protein>
<evidence type="ECO:0000313" key="2">
    <source>
        <dbReference type="Proteomes" id="UP001497535"/>
    </source>
</evidence>
<gene>
    <name evidence="1" type="ORF">MENTE1834_LOCUS5545</name>
</gene>
<comment type="caution">
    <text evidence="1">The sequence shown here is derived from an EMBL/GenBank/DDBJ whole genome shotgun (WGS) entry which is preliminary data.</text>
</comment>
<dbReference type="Proteomes" id="UP001497535">
    <property type="component" value="Unassembled WGS sequence"/>
</dbReference>
<sequence length="257" mass="30893">MKLDRILIILIFNAIFLSLINSVKNNKDKNELSRVGETPKDNDGAESSVNPQIQMLKRKAKITKKATTNDKKEEKRLNRNEYMRIYRKNNKEKNREFVRKYHQNNKEKRREYERKYRENNLEKKREYERKYYQNNKERKKESARKYKEKMKNRKENLQGPKILVNPDNNGEGTSNPQNDNFRNKGKLPIVYEDSIQSKEGNLINREEEETETYVDAQNHSVIEEPNNIPENCVKQINLNEYPFDLNEKPEVEDEDVY</sequence>